<dbReference type="Pfam" id="PF13785">
    <property type="entry name" value="DUF4178"/>
    <property type="match status" value="1"/>
</dbReference>
<evidence type="ECO:0000259" key="1">
    <source>
        <dbReference type="Pfam" id="PF13785"/>
    </source>
</evidence>
<accession>A0A8J7K3T7</accession>
<sequence length="198" mass="22287">MITLLIWLGIIAVVAGGAYLLVLQQRGALSGSKPKELPSLKRNIFNLQIGDIVQYMGIDWVVEGKLTYTVDEYTWFEYMLQDDNQIRWLSVDEDDTVEVALLESTNQLDVSQTPPPQQLNFASDHYKCVDSGVATMTRVGTVQRRTDQTCKYFDYEGSGDKVLSIEIWHGETEVTVGHRINPRSLTILPGDGNRVYGI</sequence>
<name>A0A8J7K3T7_9CYAN</name>
<evidence type="ECO:0000313" key="3">
    <source>
        <dbReference type="Proteomes" id="UP000620559"/>
    </source>
</evidence>
<dbReference type="Proteomes" id="UP000620559">
    <property type="component" value="Unassembled WGS sequence"/>
</dbReference>
<organism evidence="2 3">
    <name type="scientific">Plectonema cf. radiosum LEGE 06105</name>
    <dbReference type="NCBI Taxonomy" id="945769"/>
    <lineage>
        <taxon>Bacteria</taxon>
        <taxon>Bacillati</taxon>
        <taxon>Cyanobacteriota</taxon>
        <taxon>Cyanophyceae</taxon>
        <taxon>Oscillatoriophycideae</taxon>
        <taxon>Oscillatoriales</taxon>
        <taxon>Microcoleaceae</taxon>
        <taxon>Plectonema</taxon>
    </lineage>
</organism>
<gene>
    <name evidence="2" type="ORF">IQ247_23305</name>
</gene>
<proteinExistence type="predicted"/>
<keyword evidence="3" id="KW-1185">Reference proteome</keyword>
<protein>
    <submittedName>
        <fullName evidence="2">DUF4178 domain-containing protein</fullName>
    </submittedName>
</protein>
<comment type="caution">
    <text evidence="2">The sequence shown here is derived from an EMBL/GenBank/DDBJ whole genome shotgun (WGS) entry which is preliminary data.</text>
</comment>
<dbReference type="InterPro" id="IPR025235">
    <property type="entry name" value="DUF4178"/>
</dbReference>
<evidence type="ECO:0000313" key="2">
    <source>
        <dbReference type="EMBL" id="MBE9215557.1"/>
    </source>
</evidence>
<dbReference type="AlphaFoldDB" id="A0A8J7K3T7"/>
<feature type="domain" description="DUF4178" evidence="1">
    <location>
        <begin position="48"/>
        <end position="182"/>
    </location>
</feature>
<dbReference type="EMBL" id="JADEWL010000106">
    <property type="protein sequence ID" value="MBE9215557.1"/>
    <property type="molecule type" value="Genomic_DNA"/>
</dbReference>
<reference evidence="2" key="1">
    <citation type="submission" date="2020-10" db="EMBL/GenBank/DDBJ databases">
        <authorList>
            <person name="Castelo-Branco R."/>
            <person name="Eusebio N."/>
            <person name="Adriana R."/>
            <person name="Vieira A."/>
            <person name="Brugerolle De Fraissinette N."/>
            <person name="Rezende De Castro R."/>
            <person name="Schneider M.P."/>
            <person name="Vasconcelos V."/>
            <person name="Leao P.N."/>
        </authorList>
    </citation>
    <scope>NUCLEOTIDE SEQUENCE</scope>
    <source>
        <strain evidence="2">LEGE 06105</strain>
    </source>
</reference>